<reference evidence="2 3" key="1">
    <citation type="journal article" date="2015" name="Antonie Van Leeuwenhoek">
        <title>Tamlana nanhaiensis sp. nov., isolated from surface seawater collected from the South China Sea.</title>
        <authorList>
            <person name="Liu X."/>
            <person name="Lai Q."/>
            <person name="Du Y."/>
            <person name="Li G."/>
            <person name="Sun F."/>
            <person name="Shao Z."/>
        </authorList>
    </citation>
    <scope>NUCLEOTIDE SEQUENCE [LARGE SCALE GENOMIC DNA]</scope>
    <source>
        <strain evidence="2 3">FHC16</strain>
    </source>
</reference>
<dbReference type="InterPro" id="IPR036938">
    <property type="entry name" value="PAP2/HPO_sf"/>
</dbReference>
<dbReference type="Gene3D" id="1.20.144.10">
    <property type="entry name" value="Phosphatidic acid phosphatase type 2/haloperoxidase"/>
    <property type="match status" value="1"/>
</dbReference>
<accession>A0A0D7W9P7</accession>
<dbReference type="CDD" id="cd01610">
    <property type="entry name" value="PAP2_like"/>
    <property type="match status" value="1"/>
</dbReference>
<dbReference type="Pfam" id="PF01569">
    <property type="entry name" value="PAP2"/>
    <property type="match status" value="1"/>
</dbReference>
<name>A0A0D7W9P7_9FLAO</name>
<feature type="domain" description="Phosphatidic acid phosphatase type 2/haloperoxidase" evidence="1">
    <location>
        <begin position="136"/>
        <end position="248"/>
    </location>
</feature>
<sequence>MLKNKYVIVFVTVFTIQAGISQNKLYTIDQDSSSTWSLLKYDVNTTWHGVKHAFTSPIRWKGKDYAKLGGLIIGTATLSLADESINEFALRQKTDYPSIARDFGWYFGSPQNYFMANAGLYGFGLLTKNEKVRYTSVLIISSSVTSGFIQSLAKNAFGRARPGTDLGPYDFKPFSKEGGQHSFPSGHTVLSITMAHAIAKQVKNPWLKSGIYAIGSIPPISRLIDNAHWFTDIAFSTALSIIVVDSIDAFLKKNNAHGWHKDSRISWNFTFSGNKIGLIGSF</sequence>
<dbReference type="SMART" id="SM00014">
    <property type="entry name" value="acidPPc"/>
    <property type="match status" value="1"/>
</dbReference>
<dbReference type="AlphaFoldDB" id="A0A0D7W9P7"/>
<evidence type="ECO:0000259" key="1">
    <source>
        <dbReference type="SMART" id="SM00014"/>
    </source>
</evidence>
<evidence type="ECO:0000313" key="2">
    <source>
        <dbReference type="EMBL" id="KJD34482.1"/>
    </source>
</evidence>
<keyword evidence="3" id="KW-1185">Reference proteome</keyword>
<dbReference type="EMBL" id="JTDV01000001">
    <property type="protein sequence ID" value="KJD34482.1"/>
    <property type="molecule type" value="Genomic_DNA"/>
</dbReference>
<dbReference type="Proteomes" id="UP000032361">
    <property type="component" value="Unassembled WGS sequence"/>
</dbReference>
<proteinExistence type="predicted"/>
<organism evidence="2 3">
    <name type="scientific">Neotamlana nanhaiensis</name>
    <dbReference type="NCBI Taxonomy" id="1382798"/>
    <lineage>
        <taxon>Bacteria</taxon>
        <taxon>Pseudomonadati</taxon>
        <taxon>Bacteroidota</taxon>
        <taxon>Flavobacteriia</taxon>
        <taxon>Flavobacteriales</taxon>
        <taxon>Flavobacteriaceae</taxon>
        <taxon>Neotamlana</taxon>
    </lineage>
</organism>
<gene>
    <name evidence="2" type="ORF">PK35_01420</name>
</gene>
<dbReference type="STRING" id="1382798.PK35_01420"/>
<dbReference type="SUPFAM" id="SSF48317">
    <property type="entry name" value="Acid phosphatase/Vanadium-dependent haloperoxidase"/>
    <property type="match status" value="1"/>
</dbReference>
<dbReference type="RefSeq" id="WP_044624866.1">
    <property type="nucleotide sequence ID" value="NZ_JTDV01000001.1"/>
</dbReference>
<dbReference type="InterPro" id="IPR000326">
    <property type="entry name" value="PAP2/HPO"/>
</dbReference>
<comment type="caution">
    <text evidence="2">The sequence shown here is derived from an EMBL/GenBank/DDBJ whole genome shotgun (WGS) entry which is preliminary data.</text>
</comment>
<protein>
    <recommendedName>
        <fullName evidence="1">Phosphatidic acid phosphatase type 2/haloperoxidase domain-containing protein</fullName>
    </recommendedName>
</protein>
<dbReference type="OrthoDB" id="9773582at2"/>
<dbReference type="PATRIC" id="fig|1382798.3.peg.287"/>
<evidence type="ECO:0000313" key="3">
    <source>
        <dbReference type="Proteomes" id="UP000032361"/>
    </source>
</evidence>